<accession>A0ABN9T780</accession>
<dbReference type="EMBL" id="CAUYUJ010014415">
    <property type="protein sequence ID" value="CAK0840947.1"/>
    <property type="molecule type" value="Genomic_DNA"/>
</dbReference>
<evidence type="ECO:0000256" key="1">
    <source>
        <dbReference type="SAM" id="MobiDB-lite"/>
    </source>
</evidence>
<dbReference type="Proteomes" id="UP001189429">
    <property type="component" value="Unassembled WGS sequence"/>
</dbReference>
<feature type="region of interest" description="Disordered" evidence="1">
    <location>
        <begin position="150"/>
        <end position="170"/>
    </location>
</feature>
<evidence type="ECO:0000313" key="2">
    <source>
        <dbReference type="EMBL" id="CAK0840947.1"/>
    </source>
</evidence>
<reference evidence="2" key="1">
    <citation type="submission" date="2023-10" db="EMBL/GenBank/DDBJ databases">
        <authorList>
            <person name="Chen Y."/>
            <person name="Shah S."/>
            <person name="Dougan E. K."/>
            <person name="Thang M."/>
            <person name="Chan C."/>
        </authorList>
    </citation>
    <scope>NUCLEOTIDE SEQUENCE [LARGE SCALE GENOMIC DNA]</scope>
</reference>
<proteinExistence type="predicted"/>
<gene>
    <name evidence="2" type="ORF">PCOR1329_LOCUS36271</name>
</gene>
<sequence length="170" mass="18466">MHYLYSLSRDGVLVSLRYDLKVDEAQEKNHAGTARSGTPLYCRPGEWTVAGKAYCQQPVHQRVTRGICERSETVYGGSRDVCSATHRRFCCIAERLRASSKLHACLGGIFMLYEVPGLAALQTLSLGSQPLDAVALGANGALGVAERQNKISSEKHEQCHGGDETQSGRA</sequence>
<feature type="compositionally biased region" description="Basic and acidic residues" evidence="1">
    <location>
        <begin position="150"/>
        <end position="163"/>
    </location>
</feature>
<evidence type="ECO:0000313" key="3">
    <source>
        <dbReference type="Proteomes" id="UP001189429"/>
    </source>
</evidence>
<keyword evidence="3" id="KW-1185">Reference proteome</keyword>
<organism evidence="2 3">
    <name type="scientific">Prorocentrum cordatum</name>
    <dbReference type="NCBI Taxonomy" id="2364126"/>
    <lineage>
        <taxon>Eukaryota</taxon>
        <taxon>Sar</taxon>
        <taxon>Alveolata</taxon>
        <taxon>Dinophyceae</taxon>
        <taxon>Prorocentrales</taxon>
        <taxon>Prorocentraceae</taxon>
        <taxon>Prorocentrum</taxon>
    </lineage>
</organism>
<protein>
    <submittedName>
        <fullName evidence="2">Uncharacterized protein</fullName>
    </submittedName>
</protein>
<comment type="caution">
    <text evidence="2">The sequence shown here is derived from an EMBL/GenBank/DDBJ whole genome shotgun (WGS) entry which is preliminary data.</text>
</comment>
<name>A0ABN9T780_9DINO</name>